<dbReference type="KEGG" id="orh:Ornrh_1644"/>
<dbReference type="HOGENOM" id="CLU_035224_0_0_10"/>
<proteinExistence type="predicted"/>
<organism evidence="2 3">
    <name type="scientific">Ornithobacterium rhinotracheale (strain ATCC 51463 / DSM 15997 / CCUG 23171 / CIP 104009 / LMG 9086)</name>
    <dbReference type="NCBI Taxonomy" id="867902"/>
    <lineage>
        <taxon>Bacteria</taxon>
        <taxon>Pseudomonadati</taxon>
        <taxon>Bacteroidota</taxon>
        <taxon>Flavobacteriia</taxon>
        <taxon>Flavobacteriales</taxon>
        <taxon>Weeksellaceae</taxon>
        <taxon>Ornithobacterium</taxon>
    </lineage>
</organism>
<evidence type="ECO:0000313" key="3">
    <source>
        <dbReference type="Proteomes" id="UP000006051"/>
    </source>
</evidence>
<protein>
    <submittedName>
        <fullName evidence="2">Uncharacterized protein</fullName>
    </submittedName>
</protein>
<name>I4A1G7_ORNRL</name>
<sequence>MNLKYMNMKQKVLLASMFVFGFQALSAQNDGRVGIGTEDPKAILDVLYNSKLSATQAQGVIFPKLSSDQRSEFQNVEEGTMIYNTTRKCLEMYYGDQVGWECFCSCGVGTKKELIVSASGFGGAFMEDAPSGENFVKFTLRNNTSKPINNLNLSNAVTLTSGVTNIPIESGQNSDVSIEPGQSVVLSYKFLEKPKLGSPLKAVFSYDKDEFKLNATQEINNTRQQEKLKYILSLQYKEKTIQGLINNTTKKASIKIPYSQGEGAYKSISVTQKAAPGEDGKTPQLTLIIPEGNLAGSGVLNAEVASAEEYKIKLLQPDEEYEIAKFDFPINGTQFVVRLIATGGVADKCLDKTTLDCVGYGSSEKEHEFIYMPMQGPDGKIWLNNNLGAEYTRVGATEFNPETQAANKKDWKAYGSYFQWQRKPDGHELMKWDTYTNNLSGPSPKYSNTNTLFDSWTNPNSNKFFNNGSSLTWVSGKAGEIYNLWEANGSNTPCPKGYRVPTQDDFVALHKAITGSSDALSNNSMWNEDVLKLTVPGWHNWSNGFSKFNLDGYYWSSSHIDNSHAWTLMFNETESDPASGDARSMADGFPIRCLKQ</sequence>
<dbReference type="EMBL" id="CP003283">
    <property type="protein sequence ID" value="AFL97801.1"/>
    <property type="molecule type" value="Genomic_DNA"/>
</dbReference>
<dbReference type="STRING" id="867902.Ornrh_1644"/>
<reference evidence="2 3" key="1">
    <citation type="submission" date="2012-06" db="EMBL/GenBank/DDBJ databases">
        <title>The complete genome of Ornithobacterium rhinotracheale DSM 15997.</title>
        <authorList>
            <consortium name="US DOE Joint Genome Institute (JGI-PGF)"/>
            <person name="Lucas S."/>
            <person name="Copeland A."/>
            <person name="Lapidus A."/>
            <person name="Goodwin L."/>
            <person name="Pitluck S."/>
            <person name="Peters L."/>
            <person name="Mikhailova N."/>
            <person name="Teshima H."/>
            <person name="Kyrpides N."/>
            <person name="Mavromatis K."/>
            <person name="Pagani I."/>
            <person name="Ivanova N."/>
            <person name="Ovchinnikova G."/>
            <person name="Zeytun A."/>
            <person name="Detter J.C."/>
            <person name="Han C."/>
            <person name="Land M."/>
            <person name="Hauser L."/>
            <person name="Markowitz V."/>
            <person name="Cheng J.-F."/>
            <person name="Hugenholtz P."/>
            <person name="Woyke T."/>
            <person name="Wu D."/>
            <person name="Lang E."/>
            <person name="Kopitz M."/>
            <person name="Brambilla E."/>
            <person name="Klenk H.-P."/>
            <person name="Eisen J.A."/>
        </authorList>
    </citation>
    <scope>NUCLEOTIDE SEQUENCE [LARGE SCALE GENOMIC DNA]</scope>
    <source>
        <strain evidence="3">ATCC 51463 / DSM 15997 / CCUG 23171 / LMG 9086</strain>
    </source>
</reference>
<dbReference type="eggNOG" id="COG5492">
    <property type="taxonomic scope" value="Bacteria"/>
</dbReference>
<dbReference type="Proteomes" id="UP000006051">
    <property type="component" value="Chromosome"/>
</dbReference>
<dbReference type="PATRIC" id="fig|867902.3.peg.1596"/>
<gene>
    <name evidence="2" type="ordered locus">Ornrh_1644</name>
</gene>
<feature type="signal peptide" evidence="1">
    <location>
        <begin position="1"/>
        <end position="27"/>
    </location>
</feature>
<dbReference type="AlphaFoldDB" id="I4A1G7"/>
<evidence type="ECO:0000313" key="2">
    <source>
        <dbReference type="EMBL" id="AFL97801.1"/>
    </source>
</evidence>
<feature type="chain" id="PRO_5003684726" evidence="1">
    <location>
        <begin position="28"/>
        <end position="596"/>
    </location>
</feature>
<keyword evidence="3" id="KW-1185">Reference proteome</keyword>
<keyword evidence="1" id="KW-0732">Signal</keyword>
<accession>I4A1G7</accession>
<evidence type="ECO:0000256" key="1">
    <source>
        <dbReference type="SAM" id="SignalP"/>
    </source>
</evidence>